<accession>A0A7W8D2W4</accession>
<evidence type="ECO:0000313" key="1">
    <source>
        <dbReference type="EMBL" id="MBB5206849.1"/>
    </source>
</evidence>
<dbReference type="Proteomes" id="UP000521199">
    <property type="component" value="Unassembled WGS sequence"/>
</dbReference>
<dbReference type="AlphaFoldDB" id="A0A7W8D2W4"/>
<sequence length="34" mass="3991">MLLPAVLMEPLRRQCEEALRLHRMDLAAEFGPPW</sequence>
<name>A0A7W8D2W4_9GAMM</name>
<evidence type="ECO:0000313" key="2">
    <source>
        <dbReference type="Proteomes" id="UP000521199"/>
    </source>
</evidence>
<gene>
    <name evidence="1" type="ORF">HNQ52_000365</name>
</gene>
<protein>
    <submittedName>
        <fullName evidence="1">Uncharacterized protein</fullName>
    </submittedName>
</protein>
<organism evidence="1 2">
    <name type="scientific">Chiayiivirga flava</name>
    <dbReference type="NCBI Taxonomy" id="659595"/>
    <lineage>
        <taxon>Bacteria</taxon>
        <taxon>Pseudomonadati</taxon>
        <taxon>Pseudomonadota</taxon>
        <taxon>Gammaproteobacteria</taxon>
        <taxon>Lysobacterales</taxon>
        <taxon>Lysobacteraceae</taxon>
        <taxon>Chiayiivirga</taxon>
    </lineage>
</organism>
<dbReference type="EMBL" id="JACHHP010000001">
    <property type="protein sequence ID" value="MBB5206849.1"/>
    <property type="molecule type" value="Genomic_DNA"/>
</dbReference>
<keyword evidence="2" id="KW-1185">Reference proteome</keyword>
<reference evidence="1 2" key="1">
    <citation type="submission" date="2020-08" db="EMBL/GenBank/DDBJ databases">
        <title>Genomic Encyclopedia of Type Strains, Phase IV (KMG-IV): sequencing the most valuable type-strain genomes for metagenomic binning, comparative biology and taxonomic classification.</title>
        <authorList>
            <person name="Goeker M."/>
        </authorList>
    </citation>
    <scope>NUCLEOTIDE SEQUENCE [LARGE SCALE GENOMIC DNA]</scope>
    <source>
        <strain evidence="1 2">DSM 24163</strain>
    </source>
</reference>
<comment type="caution">
    <text evidence="1">The sequence shown here is derived from an EMBL/GenBank/DDBJ whole genome shotgun (WGS) entry which is preliminary data.</text>
</comment>
<proteinExistence type="predicted"/>